<evidence type="ECO:0000313" key="1">
    <source>
        <dbReference type="EMBL" id="GAA4140307.1"/>
    </source>
</evidence>
<reference evidence="2" key="1">
    <citation type="journal article" date="2019" name="Int. J. Syst. Evol. Microbiol.">
        <title>The Global Catalogue of Microorganisms (GCM) 10K type strain sequencing project: providing services to taxonomists for standard genome sequencing and annotation.</title>
        <authorList>
            <consortium name="The Broad Institute Genomics Platform"/>
            <consortium name="The Broad Institute Genome Sequencing Center for Infectious Disease"/>
            <person name="Wu L."/>
            <person name="Ma J."/>
        </authorList>
    </citation>
    <scope>NUCLEOTIDE SEQUENCE [LARGE SCALE GENOMIC DNA]</scope>
    <source>
        <strain evidence="2">JCM 17589</strain>
    </source>
</reference>
<comment type="caution">
    <text evidence="1">The sequence shown here is derived from an EMBL/GenBank/DDBJ whole genome shotgun (WGS) entry which is preliminary data.</text>
</comment>
<organism evidence="1 2">
    <name type="scientific">Streptomyces tunisiensis</name>
    <dbReference type="NCBI Taxonomy" id="948699"/>
    <lineage>
        <taxon>Bacteria</taxon>
        <taxon>Bacillati</taxon>
        <taxon>Actinomycetota</taxon>
        <taxon>Actinomycetes</taxon>
        <taxon>Kitasatosporales</taxon>
        <taxon>Streptomycetaceae</taxon>
        <taxon>Streptomyces</taxon>
    </lineage>
</organism>
<gene>
    <name evidence="1" type="ORF">GCM10022285_39510</name>
</gene>
<protein>
    <submittedName>
        <fullName evidence="1">Uncharacterized protein</fullName>
    </submittedName>
</protein>
<evidence type="ECO:0000313" key="2">
    <source>
        <dbReference type="Proteomes" id="UP001501845"/>
    </source>
</evidence>
<dbReference type="EMBL" id="BAABBU010000016">
    <property type="protein sequence ID" value="GAA4140307.1"/>
    <property type="molecule type" value="Genomic_DNA"/>
</dbReference>
<proteinExistence type="predicted"/>
<keyword evidence="2" id="KW-1185">Reference proteome</keyword>
<name>A0ABP7YRR8_9ACTN</name>
<sequence length="104" mass="10665">MRGREVAHGLEVVGELAWGRGFRCRPGPSAIGGTGGRFRQRGGPARIASYPARRAGAGRRVAAVPVVAVEVGKQLRLLVTGGGRSRFARSRGRAGFGVPGCGGG</sequence>
<accession>A0ABP7YRR8</accession>
<dbReference type="Proteomes" id="UP001501845">
    <property type="component" value="Unassembled WGS sequence"/>
</dbReference>